<evidence type="ECO:0000256" key="6">
    <source>
        <dbReference type="NCBIfam" id="TIGR00222"/>
    </source>
</evidence>
<organism evidence="7 8">
    <name type="scientific">Paenibacillus radicis</name>
    <name type="common">ex Xue et al. 2023</name>
    <dbReference type="NCBI Taxonomy" id="2972489"/>
    <lineage>
        <taxon>Bacteria</taxon>
        <taxon>Bacillati</taxon>
        <taxon>Bacillota</taxon>
        <taxon>Bacilli</taxon>
        <taxon>Bacillales</taxon>
        <taxon>Paenibacillaceae</taxon>
        <taxon>Paenibacillus</taxon>
    </lineage>
</organism>
<dbReference type="InterPro" id="IPR003700">
    <property type="entry name" value="Pantoate_hydroxy_MeTrfase"/>
</dbReference>
<keyword evidence="8" id="KW-1185">Reference proteome</keyword>
<proteinExistence type="inferred from homology"/>
<dbReference type="SUPFAM" id="SSF51621">
    <property type="entry name" value="Phosphoenolpyruvate/pyruvate domain"/>
    <property type="match status" value="1"/>
</dbReference>
<evidence type="ECO:0000256" key="5">
    <source>
        <dbReference type="ARBA" id="ARBA00022679"/>
    </source>
</evidence>
<dbReference type="EC" id="2.1.2.11" evidence="3 6"/>
<name>A0ABT1YAF3_9BACL</name>
<evidence type="ECO:0000313" key="7">
    <source>
        <dbReference type="EMBL" id="MCR8630175.1"/>
    </source>
</evidence>
<gene>
    <name evidence="7" type="primary">panB</name>
    <name evidence="7" type="ORF">NV381_03065</name>
</gene>
<comment type="subunit">
    <text evidence="2">Homodecamer; pentamer of dimers.</text>
</comment>
<dbReference type="CDD" id="cd06557">
    <property type="entry name" value="KPHMT-like"/>
    <property type="match status" value="1"/>
</dbReference>
<evidence type="ECO:0000313" key="8">
    <source>
        <dbReference type="Proteomes" id="UP001300012"/>
    </source>
</evidence>
<dbReference type="Pfam" id="PF02548">
    <property type="entry name" value="Pantoate_transf"/>
    <property type="match status" value="1"/>
</dbReference>
<accession>A0ABT1YAF3</accession>
<protein>
    <recommendedName>
        <fullName evidence="3 6">3-methyl-2-oxobutanoate hydroxymethyltransferase</fullName>
        <ecNumber evidence="3 6">2.1.2.11</ecNumber>
    </recommendedName>
</protein>
<dbReference type="InterPro" id="IPR040442">
    <property type="entry name" value="Pyrv_kinase-like_dom_sf"/>
</dbReference>
<evidence type="ECO:0000256" key="3">
    <source>
        <dbReference type="ARBA" id="ARBA00012618"/>
    </source>
</evidence>
<dbReference type="PIRSF" id="PIRSF000388">
    <property type="entry name" value="Pantoate_hydroxy_MeTrfase"/>
    <property type="match status" value="1"/>
</dbReference>
<dbReference type="PANTHER" id="PTHR20881">
    <property type="entry name" value="3-METHYL-2-OXOBUTANOATE HYDROXYMETHYLTRANSFERASE"/>
    <property type="match status" value="1"/>
</dbReference>
<dbReference type="RefSeq" id="WP_258211796.1">
    <property type="nucleotide sequence ID" value="NZ_JANQBD010000002.1"/>
</dbReference>
<dbReference type="InterPro" id="IPR015813">
    <property type="entry name" value="Pyrv/PenolPyrv_kinase-like_dom"/>
</dbReference>
<evidence type="ECO:0000256" key="1">
    <source>
        <dbReference type="ARBA" id="ARBA00008676"/>
    </source>
</evidence>
<keyword evidence="4" id="KW-0566">Pantothenate biosynthesis</keyword>
<dbReference type="PANTHER" id="PTHR20881:SF0">
    <property type="entry name" value="3-METHYL-2-OXOBUTANOATE HYDROXYMETHYLTRANSFERASE"/>
    <property type="match status" value="1"/>
</dbReference>
<sequence>MKKNMDYLHWKKRNDKKLTMLTCYDYPTAILQDKAGLDVIFVGDSLGTNELGYEHEISVTLDDIIHHLKAVRRGVKEAYLLADMPYKTYEDPEMALLTAKELVLNGADGVKLEGMREDVISHLYSNGIEVWGHLGYTPQLHNKAVVQGKTFDSAKFLLNGAIALQTAGASMIVLELIPEELGKVITEKLSIPTIGIGAGRFTDGQVLIVQDMLGITPFDLRHSKNYGNLGQIMLKAFQSYSNEVENGEFPQIGNVRNMKDEERDKLLNCCLYTHSSNEE</sequence>
<comment type="similarity">
    <text evidence="1">Belongs to the PanB family.</text>
</comment>
<reference evidence="7 8" key="1">
    <citation type="submission" date="2022-08" db="EMBL/GenBank/DDBJ databases">
        <title>Paenibacillus endoradicis sp. nov., Paenibacillus radicibacter sp. nov and Paenibacillus pararadicis sp. nov., three cold-adapted plant growth-promoting bacteria isolated from root of Larix gmelinii in Great Khingan.</title>
        <authorList>
            <person name="Xue H."/>
        </authorList>
    </citation>
    <scope>NUCLEOTIDE SEQUENCE [LARGE SCALE GENOMIC DNA]</scope>
    <source>
        <strain evidence="7 8">N5-1-1-5</strain>
    </source>
</reference>
<dbReference type="EMBL" id="JANQBD010000002">
    <property type="protein sequence ID" value="MCR8630175.1"/>
    <property type="molecule type" value="Genomic_DNA"/>
</dbReference>
<keyword evidence="5 7" id="KW-0808">Transferase</keyword>
<evidence type="ECO:0000256" key="4">
    <source>
        <dbReference type="ARBA" id="ARBA00022655"/>
    </source>
</evidence>
<dbReference type="NCBIfam" id="TIGR00222">
    <property type="entry name" value="panB"/>
    <property type="match status" value="1"/>
</dbReference>
<dbReference type="Gene3D" id="3.20.20.60">
    <property type="entry name" value="Phosphoenolpyruvate-binding domains"/>
    <property type="match status" value="1"/>
</dbReference>
<evidence type="ECO:0000256" key="2">
    <source>
        <dbReference type="ARBA" id="ARBA00011424"/>
    </source>
</evidence>
<dbReference type="Proteomes" id="UP001300012">
    <property type="component" value="Unassembled WGS sequence"/>
</dbReference>
<comment type="caution">
    <text evidence="7">The sequence shown here is derived from an EMBL/GenBank/DDBJ whole genome shotgun (WGS) entry which is preliminary data.</text>
</comment>
<dbReference type="GO" id="GO:0003864">
    <property type="term" value="F:3-methyl-2-oxobutanoate hydroxymethyltransferase activity"/>
    <property type="evidence" value="ECO:0007669"/>
    <property type="project" value="UniProtKB-EC"/>
</dbReference>